<proteinExistence type="predicted"/>
<keyword evidence="2" id="KW-1185">Reference proteome</keyword>
<dbReference type="GO" id="GO:0005739">
    <property type="term" value="C:mitochondrion"/>
    <property type="evidence" value="ECO:0007669"/>
    <property type="project" value="InterPro"/>
</dbReference>
<evidence type="ECO:0000313" key="1">
    <source>
        <dbReference type="EMBL" id="ROV96571.1"/>
    </source>
</evidence>
<dbReference type="PANTHER" id="PTHR12840:SF1">
    <property type="entry name" value="NADH DEHYDROGENASE [UBIQUINONE] 1 BETA SUBCOMPLEX SUBUNIT 8, MITOCHONDRIAL"/>
    <property type="match status" value="1"/>
</dbReference>
<protein>
    <submittedName>
        <fullName evidence="1">Uncharacterized protein</fullName>
    </submittedName>
</protein>
<reference evidence="1 2" key="1">
    <citation type="submission" date="2015-09" db="EMBL/GenBank/DDBJ databases">
        <title>Host preference determinants of Valsa canker pathogens revealed by comparative genomics.</title>
        <authorList>
            <person name="Yin Z."/>
            <person name="Huang L."/>
        </authorList>
    </citation>
    <scope>NUCLEOTIDE SEQUENCE [LARGE SCALE GENOMIC DNA]</scope>
    <source>
        <strain evidence="1 2">03-1</strain>
    </source>
</reference>
<dbReference type="InterPro" id="IPR008699">
    <property type="entry name" value="NDUFB8"/>
</dbReference>
<dbReference type="PANTHER" id="PTHR12840">
    <property type="entry name" value="NADH-UBIQUINONE OXIDOREDUCTASE ASHI SUBUNIT"/>
    <property type="match status" value="1"/>
</dbReference>
<dbReference type="STRING" id="356882.A0A423VZV5"/>
<evidence type="ECO:0000313" key="2">
    <source>
        <dbReference type="Proteomes" id="UP000283895"/>
    </source>
</evidence>
<dbReference type="OrthoDB" id="2014058at2759"/>
<accession>A0A423VZV5</accession>
<name>A0A423VZV5_9PEZI</name>
<dbReference type="Proteomes" id="UP000283895">
    <property type="component" value="Unassembled WGS sequence"/>
</dbReference>
<dbReference type="EMBL" id="LKEA01000032">
    <property type="protein sequence ID" value="ROV96571.1"/>
    <property type="molecule type" value="Genomic_DNA"/>
</dbReference>
<comment type="caution">
    <text evidence="1">The sequence shown here is derived from an EMBL/GenBank/DDBJ whole genome shotgun (WGS) entry which is preliminary data.</text>
</comment>
<dbReference type="Pfam" id="PF05821">
    <property type="entry name" value="NDUF_B8"/>
    <property type="match status" value="1"/>
</dbReference>
<organism evidence="1 2">
    <name type="scientific">Cytospora schulzeri</name>
    <dbReference type="NCBI Taxonomy" id="448051"/>
    <lineage>
        <taxon>Eukaryota</taxon>
        <taxon>Fungi</taxon>
        <taxon>Dikarya</taxon>
        <taxon>Ascomycota</taxon>
        <taxon>Pezizomycotina</taxon>
        <taxon>Sordariomycetes</taxon>
        <taxon>Sordariomycetidae</taxon>
        <taxon>Diaporthales</taxon>
        <taxon>Cytosporaceae</taxon>
        <taxon>Cytospora</taxon>
    </lineage>
</organism>
<gene>
    <name evidence="1" type="ORF">VMCG_07834</name>
</gene>
<dbReference type="AlphaFoldDB" id="A0A423VZV5"/>
<sequence length="178" mass="20379">MLSRRIVRVSPLRSAAAAVASRRLPIVQQRTFLPPYNDQVDEKFPDYPHLSEAEDPNMNGGYVQPAPIKRQFRDPHGDWWDKQERRNYGEPCHEDYDQLGLFTPYEYTWVSPKKGLLQVATFIATALSLCYVVKLTYPDRPSFPREFEGGLIRELGGAGAVRARAPEDPEPFQVEDLD</sequence>